<dbReference type="PANTHER" id="PTHR38788:SF3">
    <property type="entry name" value="CLR5 DOMAIN-CONTAINING PROTEIN"/>
    <property type="match status" value="1"/>
</dbReference>
<keyword evidence="3" id="KW-1185">Reference proteome</keyword>
<accession>A0A4Z1GSP6</accession>
<sequence>MDYSKTFSIGDLKTPSTSAYTINESKTLESHCFTPEPPTHHPHHGGKVITDADWPDLKPIIHRLYIIDNLTFLKVKEALSLEFGYNITKRQFTRKVETWGFKKNFRKNERDEIVKSGKIPERFIHDSRINQKRVERLQKRNAAHVGLGVKSEDNERSRVQEQVFFQNTNAIKGASLDLESYYTMIEGQNAALEDHDITIAEIARSEFRHDVVTQNTEDQWPFRQSTEDDFGLLWLAELFVQLEIAEIIAPTGIEPEKQGDVEEARFISGMELKELFNQYDNKLDVDRYGDKIVEIRKSPTSKFSSDRFDLEVFGICLPRTQQERRGRDHMWKALACKAKGKIPH</sequence>
<reference evidence="2 3" key="1">
    <citation type="submission" date="2017-12" db="EMBL/GenBank/DDBJ databases">
        <title>Comparative genomics of Botrytis spp.</title>
        <authorList>
            <person name="Valero-Jimenez C.A."/>
            <person name="Tapia P."/>
            <person name="Veloso J."/>
            <person name="Silva-Moreno E."/>
            <person name="Staats M."/>
            <person name="Valdes J.H."/>
            <person name="Van Kan J.A.L."/>
        </authorList>
    </citation>
    <scope>NUCLEOTIDE SEQUENCE [LARGE SCALE GENOMIC DNA]</scope>
    <source>
        <strain evidence="2 3">Bh0001</strain>
    </source>
</reference>
<dbReference type="AlphaFoldDB" id="A0A4Z1GSP6"/>
<protein>
    <recommendedName>
        <fullName evidence="1">Clr5 domain-containing protein</fullName>
    </recommendedName>
</protein>
<gene>
    <name evidence="2" type="ORF">BHYA_0056g00500</name>
</gene>
<dbReference type="Pfam" id="PF14420">
    <property type="entry name" value="Clr5"/>
    <property type="match status" value="1"/>
</dbReference>
<evidence type="ECO:0000313" key="2">
    <source>
        <dbReference type="EMBL" id="TGO39338.1"/>
    </source>
</evidence>
<dbReference type="PANTHER" id="PTHR38788">
    <property type="entry name" value="CLR5 DOMAIN-CONTAINING PROTEIN"/>
    <property type="match status" value="1"/>
</dbReference>
<dbReference type="EMBL" id="PQXK01000056">
    <property type="protein sequence ID" value="TGO39338.1"/>
    <property type="molecule type" value="Genomic_DNA"/>
</dbReference>
<feature type="domain" description="Clr5" evidence="1">
    <location>
        <begin position="51"/>
        <end position="103"/>
    </location>
</feature>
<dbReference type="Proteomes" id="UP000297814">
    <property type="component" value="Unassembled WGS sequence"/>
</dbReference>
<dbReference type="InterPro" id="IPR025676">
    <property type="entry name" value="Clr5_dom"/>
</dbReference>
<organism evidence="2 3">
    <name type="scientific">Botrytis hyacinthi</name>
    <dbReference type="NCBI Taxonomy" id="278943"/>
    <lineage>
        <taxon>Eukaryota</taxon>
        <taxon>Fungi</taxon>
        <taxon>Dikarya</taxon>
        <taxon>Ascomycota</taxon>
        <taxon>Pezizomycotina</taxon>
        <taxon>Leotiomycetes</taxon>
        <taxon>Helotiales</taxon>
        <taxon>Sclerotiniaceae</taxon>
        <taxon>Botrytis</taxon>
    </lineage>
</organism>
<evidence type="ECO:0000259" key="1">
    <source>
        <dbReference type="Pfam" id="PF14420"/>
    </source>
</evidence>
<comment type="caution">
    <text evidence="2">The sequence shown here is derived from an EMBL/GenBank/DDBJ whole genome shotgun (WGS) entry which is preliminary data.</text>
</comment>
<proteinExistence type="predicted"/>
<evidence type="ECO:0000313" key="3">
    <source>
        <dbReference type="Proteomes" id="UP000297814"/>
    </source>
</evidence>
<name>A0A4Z1GSP6_9HELO</name>